<sequence>MRCFLFIFFLSFTSFSQNTIGLDEVIIEKKITPLQLIKKILRKAENNYLKNDSLFLKGIHYAMQDKDTVLFFKGNAKVMLPNYINLREVLYDKIFCSTDETVAKYNKKIIEEIWFPKDKGTPIEECVPWHFPFYMSRSIEMIALKNIPCFDRPQDFEFNIEWYDSKIHLEFEEKKKKTPFKGVIQLNSVDYAVTKIKYESFETYNYKKAKRYYDIKRNQIEVNFIKNSAGKYELLNLSSRMLFSGYGNDSKVIKQFISSSEFEKGYRNSKYDLLSHYF</sequence>
<name>A0A246GGT4_9FLAO</name>
<organism evidence="1 2">
    <name type="scientific">Flavobacterium davisii</name>
    <dbReference type="NCBI Taxonomy" id="2906077"/>
    <lineage>
        <taxon>Bacteria</taxon>
        <taxon>Pseudomonadati</taxon>
        <taxon>Bacteroidota</taxon>
        <taxon>Flavobacteriia</taxon>
        <taxon>Flavobacteriales</taxon>
        <taxon>Flavobacteriaceae</taxon>
        <taxon>Flavobacterium</taxon>
    </lineage>
</organism>
<comment type="caution">
    <text evidence="1">The sequence shown here is derived from an EMBL/GenBank/DDBJ whole genome shotgun (WGS) entry which is preliminary data.</text>
</comment>
<evidence type="ECO:0000313" key="2">
    <source>
        <dbReference type="Proteomes" id="UP000197768"/>
    </source>
</evidence>
<proteinExistence type="predicted"/>
<dbReference type="EMBL" id="MTCZ01000125">
    <property type="protein sequence ID" value="OWP83353.1"/>
    <property type="molecule type" value="Genomic_DNA"/>
</dbReference>
<dbReference type="AlphaFoldDB" id="A0A246GGT4"/>
<dbReference type="Proteomes" id="UP000197768">
    <property type="component" value="Unassembled WGS sequence"/>
</dbReference>
<protein>
    <submittedName>
        <fullName evidence="1">Uncharacterized protein</fullName>
    </submittedName>
</protein>
<evidence type="ECO:0000313" key="1">
    <source>
        <dbReference type="EMBL" id="OWP83353.1"/>
    </source>
</evidence>
<reference evidence="1 2" key="1">
    <citation type="journal article" date="2017" name="Infect. Genet. Evol.">
        <title>Comparative genome analysis of fish pathogen Flavobacterium columnare reveals extensive sequence diversity within the species.</title>
        <authorList>
            <person name="Kayansamruaj P."/>
            <person name="Dong H.T."/>
            <person name="Hirono I."/>
            <person name="Kondo H."/>
            <person name="Senapin S."/>
            <person name="Rodkhum C."/>
        </authorList>
    </citation>
    <scope>NUCLEOTIDE SEQUENCE [LARGE SCALE GENOMIC DNA]</scope>
    <source>
        <strain evidence="1 2">1215</strain>
    </source>
</reference>
<gene>
    <name evidence="1" type="ORF">BWK59_10930</name>
</gene>
<accession>A0A246GGT4</accession>